<feature type="non-terminal residue" evidence="1">
    <location>
        <position position="1"/>
    </location>
</feature>
<accession>A0A0M8NZJ1</accession>
<dbReference type="Proteomes" id="UP000037696">
    <property type="component" value="Unassembled WGS sequence"/>
</dbReference>
<sequence length="17" mass="2048">IEQSLDGFSRVYNPLYF</sequence>
<keyword evidence="2" id="KW-1185">Reference proteome</keyword>
<name>A0A0M8NZJ1_9EURO</name>
<comment type="caution">
    <text evidence="1">The sequence shown here is derived from an EMBL/GenBank/DDBJ whole genome shotgun (WGS) entry which is preliminary data.</text>
</comment>
<organism evidence="1 2">
    <name type="scientific">Penicillium nordicum</name>
    <dbReference type="NCBI Taxonomy" id="229535"/>
    <lineage>
        <taxon>Eukaryota</taxon>
        <taxon>Fungi</taxon>
        <taxon>Dikarya</taxon>
        <taxon>Ascomycota</taxon>
        <taxon>Pezizomycotina</taxon>
        <taxon>Eurotiomycetes</taxon>
        <taxon>Eurotiomycetidae</taxon>
        <taxon>Eurotiales</taxon>
        <taxon>Aspergillaceae</taxon>
        <taxon>Penicillium</taxon>
    </lineage>
</organism>
<dbReference type="AlphaFoldDB" id="A0A0M8NZJ1"/>
<evidence type="ECO:0000313" key="2">
    <source>
        <dbReference type="Proteomes" id="UP000037696"/>
    </source>
</evidence>
<dbReference type="EMBL" id="LHQQ01000325">
    <property type="protein sequence ID" value="KOS37370.1"/>
    <property type="molecule type" value="Genomic_DNA"/>
</dbReference>
<proteinExistence type="predicted"/>
<reference evidence="1 2" key="1">
    <citation type="submission" date="2015-08" db="EMBL/GenBank/DDBJ databases">
        <title>Genome sequencing of Penicillium nordicum.</title>
        <authorList>
            <person name="Nguyen H.D."/>
            <person name="Seifert K.A."/>
        </authorList>
    </citation>
    <scope>NUCLEOTIDE SEQUENCE [LARGE SCALE GENOMIC DNA]</scope>
    <source>
        <strain evidence="1 2">DAOMC 185683</strain>
    </source>
</reference>
<evidence type="ECO:0000313" key="1">
    <source>
        <dbReference type="EMBL" id="KOS37370.1"/>
    </source>
</evidence>
<protein>
    <submittedName>
        <fullName evidence="1">Uncharacterized protein</fullName>
    </submittedName>
</protein>
<gene>
    <name evidence="1" type="ORF">ACN38_g11834</name>
</gene>